<dbReference type="AlphaFoldDB" id="K0STQ1"/>
<feature type="compositionally biased region" description="Basic and acidic residues" evidence="1">
    <location>
        <begin position="1"/>
        <end position="11"/>
    </location>
</feature>
<proteinExistence type="predicted"/>
<feature type="non-terminal residue" evidence="2">
    <location>
        <position position="1"/>
    </location>
</feature>
<feature type="compositionally biased region" description="Basic and acidic residues" evidence="1">
    <location>
        <begin position="23"/>
        <end position="32"/>
    </location>
</feature>
<name>K0STQ1_THAOC</name>
<evidence type="ECO:0000313" key="3">
    <source>
        <dbReference type="Proteomes" id="UP000266841"/>
    </source>
</evidence>
<protein>
    <submittedName>
        <fullName evidence="2">Uncharacterized protein</fullName>
    </submittedName>
</protein>
<gene>
    <name evidence="2" type="ORF">THAOC_08977</name>
</gene>
<evidence type="ECO:0000256" key="1">
    <source>
        <dbReference type="SAM" id="MobiDB-lite"/>
    </source>
</evidence>
<dbReference type="Proteomes" id="UP000266841">
    <property type="component" value="Unassembled WGS sequence"/>
</dbReference>
<organism evidence="2 3">
    <name type="scientific">Thalassiosira oceanica</name>
    <name type="common">Marine diatom</name>
    <dbReference type="NCBI Taxonomy" id="159749"/>
    <lineage>
        <taxon>Eukaryota</taxon>
        <taxon>Sar</taxon>
        <taxon>Stramenopiles</taxon>
        <taxon>Ochrophyta</taxon>
        <taxon>Bacillariophyta</taxon>
        <taxon>Coscinodiscophyceae</taxon>
        <taxon>Thalassiosirophycidae</taxon>
        <taxon>Thalassiosirales</taxon>
        <taxon>Thalassiosiraceae</taxon>
        <taxon>Thalassiosira</taxon>
    </lineage>
</organism>
<accession>K0STQ1</accession>
<dbReference type="EMBL" id="AGNL01009649">
    <property type="protein sequence ID" value="EJK69733.1"/>
    <property type="molecule type" value="Genomic_DNA"/>
</dbReference>
<reference evidence="2 3" key="1">
    <citation type="journal article" date="2012" name="Genome Biol.">
        <title>Genome and low-iron response of an oceanic diatom adapted to chronic iron limitation.</title>
        <authorList>
            <person name="Lommer M."/>
            <person name="Specht M."/>
            <person name="Roy A.S."/>
            <person name="Kraemer L."/>
            <person name="Andreson R."/>
            <person name="Gutowska M.A."/>
            <person name="Wolf J."/>
            <person name="Bergner S.V."/>
            <person name="Schilhabel M.B."/>
            <person name="Klostermeier U.C."/>
            <person name="Beiko R.G."/>
            <person name="Rosenstiel P."/>
            <person name="Hippler M."/>
            <person name="Laroche J."/>
        </authorList>
    </citation>
    <scope>NUCLEOTIDE SEQUENCE [LARGE SCALE GENOMIC DNA]</scope>
    <source>
        <strain evidence="2 3">CCMP1005</strain>
    </source>
</reference>
<feature type="region of interest" description="Disordered" evidence="1">
    <location>
        <begin position="1"/>
        <end position="68"/>
    </location>
</feature>
<comment type="caution">
    <text evidence="2">The sequence shown here is derived from an EMBL/GenBank/DDBJ whole genome shotgun (WGS) entry which is preliminary data.</text>
</comment>
<sequence length="68" mass="7386">EGGARGHERRGGLVRRGVPGGYARREGREGLRRGGALRGEVHHPAERVHSRQALRTQAVKGGRRARSA</sequence>
<feature type="compositionally biased region" description="Basic and acidic residues" evidence="1">
    <location>
        <begin position="39"/>
        <end position="49"/>
    </location>
</feature>
<keyword evidence="3" id="KW-1185">Reference proteome</keyword>
<evidence type="ECO:0000313" key="2">
    <source>
        <dbReference type="EMBL" id="EJK69733.1"/>
    </source>
</evidence>